<evidence type="ECO:0000256" key="2">
    <source>
        <dbReference type="ARBA" id="ARBA00023180"/>
    </source>
</evidence>
<feature type="chain" id="PRO_5035716487" description="Protein sleepless" evidence="3">
    <location>
        <begin position="20"/>
        <end position="165"/>
    </location>
</feature>
<evidence type="ECO:0008006" key="6">
    <source>
        <dbReference type="Google" id="ProtNLM"/>
    </source>
</evidence>
<keyword evidence="2" id="KW-0325">Glycoprotein</keyword>
<sequence length="165" mass="18659">MTTMLLEVVFFLLITLVDVSKEKYLKQQTGVGCYKCHSINGSDAHCGDPFHPAYNMQRYFAKCEQAQDKRVGLFPARYCTKIKGTNLKTNEEMIIRSCSNSAFDNTCGLFEFEHTRYSGCLMSCSRDACNVAPSLYRCDSRLAVVSLTTMLAFIIQSTLCHKCRL</sequence>
<dbReference type="Pfam" id="PF17064">
    <property type="entry name" value="QVR"/>
    <property type="match status" value="1"/>
</dbReference>
<comment type="caution">
    <text evidence="4">The sequence shown here is derived from an EMBL/GenBank/DDBJ whole genome shotgun (WGS) entry which is preliminary data.</text>
</comment>
<keyword evidence="1 3" id="KW-0732">Signal</keyword>
<dbReference type="InterPro" id="IPR031424">
    <property type="entry name" value="QVR-like"/>
</dbReference>
<reference evidence="4" key="1">
    <citation type="submission" date="2021-04" db="EMBL/GenBank/DDBJ databases">
        <authorList>
            <consortium name="Molecular Ecology Group"/>
        </authorList>
    </citation>
    <scope>NUCLEOTIDE SEQUENCE</scope>
</reference>
<evidence type="ECO:0000256" key="1">
    <source>
        <dbReference type="ARBA" id="ARBA00022729"/>
    </source>
</evidence>
<protein>
    <recommendedName>
        <fullName evidence="6">Protein sleepless</fullName>
    </recommendedName>
</protein>
<dbReference type="EMBL" id="CAJHNH020001593">
    <property type="protein sequence ID" value="CAG5123709.1"/>
    <property type="molecule type" value="Genomic_DNA"/>
</dbReference>
<name>A0A8S3Z3J5_9EUPU</name>
<feature type="signal peptide" evidence="3">
    <location>
        <begin position="1"/>
        <end position="19"/>
    </location>
</feature>
<evidence type="ECO:0000256" key="3">
    <source>
        <dbReference type="SAM" id="SignalP"/>
    </source>
</evidence>
<dbReference type="Proteomes" id="UP000678393">
    <property type="component" value="Unassembled WGS sequence"/>
</dbReference>
<proteinExistence type="predicted"/>
<dbReference type="OrthoDB" id="75169at2759"/>
<evidence type="ECO:0000313" key="5">
    <source>
        <dbReference type="Proteomes" id="UP000678393"/>
    </source>
</evidence>
<dbReference type="GO" id="GO:0030431">
    <property type="term" value="P:sleep"/>
    <property type="evidence" value="ECO:0007669"/>
    <property type="project" value="InterPro"/>
</dbReference>
<dbReference type="PANTHER" id="PTHR38332">
    <property type="entry name" value="PROTEIN CBG11604"/>
    <property type="match status" value="1"/>
</dbReference>
<organism evidence="4 5">
    <name type="scientific">Candidula unifasciata</name>
    <dbReference type="NCBI Taxonomy" id="100452"/>
    <lineage>
        <taxon>Eukaryota</taxon>
        <taxon>Metazoa</taxon>
        <taxon>Spiralia</taxon>
        <taxon>Lophotrochozoa</taxon>
        <taxon>Mollusca</taxon>
        <taxon>Gastropoda</taxon>
        <taxon>Heterobranchia</taxon>
        <taxon>Euthyneura</taxon>
        <taxon>Panpulmonata</taxon>
        <taxon>Eupulmonata</taxon>
        <taxon>Stylommatophora</taxon>
        <taxon>Helicina</taxon>
        <taxon>Helicoidea</taxon>
        <taxon>Geomitridae</taxon>
        <taxon>Candidula</taxon>
    </lineage>
</organism>
<dbReference type="AlphaFoldDB" id="A0A8S3Z3J5"/>
<gene>
    <name evidence="4" type="ORF">CUNI_LOCUS9267</name>
</gene>
<evidence type="ECO:0000313" key="4">
    <source>
        <dbReference type="EMBL" id="CAG5123709.1"/>
    </source>
</evidence>
<accession>A0A8S3Z3J5</accession>
<dbReference type="PANTHER" id="PTHR38332:SF2">
    <property type="entry name" value="PROTEIN QUIVER"/>
    <property type="match status" value="1"/>
</dbReference>
<dbReference type="GO" id="GO:0032222">
    <property type="term" value="P:regulation of synaptic transmission, cholinergic"/>
    <property type="evidence" value="ECO:0007669"/>
    <property type="project" value="InterPro"/>
</dbReference>
<keyword evidence="5" id="KW-1185">Reference proteome</keyword>